<keyword evidence="3 11" id="KW-0479">Metal-binding</keyword>
<evidence type="ECO:0000313" key="12">
    <source>
        <dbReference type="EMBL" id="MBK1669348.1"/>
    </source>
</evidence>
<keyword evidence="13" id="KW-1185">Reference proteome</keyword>
<evidence type="ECO:0000256" key="3">
    <source>
        <dbReference type="ARBA" id="ARBA00022723"/>
    </source>
</evidence>
<dbReference type="EC" id="6.3.4.20" evidence="9 11"/>
<comment type="pathway">
    <text evidence="1 11">Purine metabolism; 7-cyano-7-deazaguanine biosynthesis.</text>
</comment>
<evidence type="ECO:0000256" key="6">
    <source>
        <dbReference type="ARBA" id="ARBA00022833"/>
    </source>
</evidence>
<evidence type="ECO:0000256" key="8">
    <source>
        <dbReference type="ARBA" id="ARBA00037993"/>
    </source>
</evidence>
<keyword evidence="5 11" id="KW-0671">Queuosine biosynthesis</keyword>
<feature type="binding site" evidence="11">
    <location>
        <position position="192"/>
    </location>
    <ligand>
        <name>Zn(2+)</name>
        <dbReference type="ChEBI" id="CHEBI:29105"/>
    </ligand>
</feature>
<feature type="binding site" evidence="11">
    <location>
        <position position="200"/>
    </location>
    <ligand>
        <name>Zn(2+)</name>
        <dbReference type="ChEBI" id="CHEBI:29105"/>
    </ligand>
</feature>
<dbReference type="Pfam" id="PF06508">
    <property type="entry name" value="QueC"/>
    <property type="match status" value="1"/>
</dbReference>
<feature type="binding site" evidence="11">
    <location>
        <position position="206"/>
    </location>
    <ligand>
        <name>Zn(2+)</name>
        <dbReference type="ChEBI" id="CHEBI:29105"/>
    </ligand>
</feature>
<evidence type="ECO:0000313" key="13">
    <source>
        <dbReference type="Proteomes" id="UP001296873"/>
    </source>
</evidence>
<dbReference type="InterPro" id="IPR014729">
    <property type="entry name" value="Rossmann-like_a/b/a_fold"/>
</dbReference>
<comment type="cofactor">
    <cofactor evidence="11">
        <name>Zn(2+)</name>
        <dbReference type="ChEBI" id="CHEBI:29105"/>
    </cofactor>
    <text evidence="11">Binds 1 zinc ion per subunit.</text>
</comment>
<comment type="caution">
    <text evidence="12">The sequence shown here is derived from an EMBL/GenBank/DDBJ whole genome shotgun (WGS) entry which is preliminary data.</text>
</comment>
<dbReference type="SUPFAM" id="SSF52402">
    <property type="entry name" value="Adenine nucleotide alpha hydrolases-like"/>
    <property type="match status" value="1"/>
</dbReference>
<evidence type="ECO:0000256" key="2">
    <source>
        <dbReference type="ARBA" id="ARBA00022598"/>
    </source>
</evidence>
<feature type="binding site" evidence="11">
    <location>
        <position position="203"/>
    </location>
    <ligand>
        <name>Zn(2+)</name>
        <dbReference type="ChEBI" id="CHEBI:29105"/>
    </ligand>
</feature>
<proteinExistence type="inferred from homology"/>
<dbReference type="PANTHER" id="PTHR42914:SF1">
    <property type="entry name" value="7-CYANO-7-DEAZAGUANINE SYNTHASE"/>
    <property type="match status" value="1"/>
</dbReference>
<dbReference type="Proteomes" id="UP001296873">
    <property type="component" value="Unassembled WGS sequence"/>
</dbReference>
<evidence type="ECO:0000256" key="11">
    <source>
        <dbReference type="HAMAP-Rule" id="MF_01633"/>
    </source>
</evidence>
<evidence type="ECO:0000256" key="1">
    <source>
        <dbReference type="ARBA" id="ARBA00005061"/>
    </source>
</evidence>
<gene>
    <name evidence="11 12" type="primary">queC</name>
    <name evidence="12" type="ORF">CKO28_15020</name>
</gene>
<evidence type="ECO:0000256" key="4">
    <source>
        <dbReference type="ARBA" id="ARBA00022741"/>
    </source>
</evidence>
<keyword evidence="4 11" id="KW-0547">Nucleotide-binding</keyword>
<evidence type="ECO:0000256" key="7">
    <source>
        <dbReference type="ARBA" id="ARBA00022840"/>
    </source>
</evidence>
<keyword evidence="2 11" id="KW-0436">Ligase</keyword>
<dbReference type="RefSeq" id="WP_200341681.1">
    <property type="nucleotide sequence ID" value="NZ_NRRL01000046.1"/>
</dbReference>
<dbReference type="Gene3D" id="3.40.50.620">
    <property type="entry name" value="HUPs"/>
    <property type="match status" value="1"/>
</dbReference>
<comment type="similarity">
    <text evidence="8 11">Belongs to the QueC family.</text>
</comment>
<dbReference type="EMBL" id="NRRL01000046">
    <property type="protein sequence ID" value="MBK1669348.1"/>
    <property type="molecule type" value="Genomic_DNA"/>
</dbReference>
<keyword evidence="6 11" id="KW-0862">Zinc</keyword>
<dbReference type="NCBIfam" id="TIGR00364">
    <property type="entry name" value="7-cyano-7-deazaguanine synthase QueC"/>
    <property type="match status" value="1"/>
</dbReference>
<sequence>MTRGDPGPALVVCSGGLDSVTLAHRLSAEPGGVAALVTFDYGQRHRKEVDFAARCAKRLGVAHEVVDLTDVGRRIAGSALTDRTQVPDGHYSSRTMAVTVVPNRNPLMLSAAFALAGGQGLGRVAAAMHTGDHVIYPDCRPAFVDAFQAMEDTALDGVVAIRLETPFIHWSKTDIAAEAGRLGVPVAETWSCYKGEAVHCGRCGTCVERLEALHDAGVVDPTVYADRDFWRGEVARWKAGS</sequence>
<accession>A0ABS1DIL4</accession>
<evidence type="ECO:0000256" key="5">
    <source>
        <dbReference type="ARBA" id="ARBA00022785"/>
    </source>
</evidence>
<comment type="catalytic activity">
    <reaction evidence="10 11">
        <text>7-carboxy-7-carbaguanine + NH4(+) + 2 ATP = 7-cyano-7-carbaguanine + 2 AMP + 2 diphosphate + 2 H(+)</text>
        <dbReference type="Rhea" id="RHEA:27982"/>
        <dbReference type="ChEBI" id="CHEBI:15378"/>
        <dbReference type="ChEBI" id="CHEBI:28938"/>
        <dbReference type="ChEBI" id="CHEBI:30616"/>
        <dbReference type="ChEBI" id="CHEBI:33019"/>
        <dbReference type="ChEBI" id="CHEBI:45075"/>
        <dbReference type="ChEBI" id="CHEBI:61036"/>
        <dbReference type="ChEBI" id="CHEBI:456215"/>
        <dbReference type="EC" id="6.3.4.20"/>
    </reaction>
</comment>
<dbReference type="PIRSF" id="PIRSF006293">
    <property type="entry name" value="ExsB"/>
    <property type="match status" value="1"/>
</dbReference>
<name>A0ABS1DIL4_9PROT</name>
<dbReference type="HAMAP" id="MF_01633">
    <property type="entry name" value="QueC"/>
    <property type="match status" value="1"/>
</dbReference>
<comment type="function">
    <text evidence="11">Catalyzes the ATP-dependent conversion of 7-carboxy-7-deazaguanine (CDG) to 7-cyano-7-deazaguanine (preQ(0)).</text>
</comment>
<dbReference type="PANTHER" id="PTHR42914">
    <property type="entry name" value="7-CYANO-7-DEAZAGUANINE SYNTHASE"/>
    <property type="match status" value="1"/>
</dbReference>
<evidence type="ECO:0000256" key="10">
    <source>
        <dbReference type="ARBA" id="ARBA00047890"/>
    </source>
</evidence>
<keyword evidence="7 11" id="KW-0067">ATP-binding</keyword>
<organism evidence="12 13">
    <name type="scientific">Rhodovibrio sodomensis</name>
    <dbReference type="NCBI Taxonomy" id="1088"/>
    <lineage>
        <taxon>Bacteria</taxon>
        <taxon>Pseudomonadati</taxon>
        <taxon>Pseudomonadota</taxon>
        <taxon>Alphaproteobacteria</taxon>
        <taxon>Rhodospirillales</taxon>
        <taxon>Rhodovibrionaceae</taxon>
        <taxon>Rhodovibrio</taxon>
    </lineage>
</organism>
<feature type="binding site" evidence="11">
    <location>
        <begin position="13"/>
        <end position="23"/>
    </location>
    <ligand>
        <name>ATP</name>
        <dbReference type="ChEBI" id="CHEBI:30616"/>
    </ligand>
</feature>
<reference evidence="12 13" key="1">
    <citation type="journal article" date="2020" name="Microorganisms">
        <title>Osmotic Adaptation and Compatible Solute Biosynthesis of Phototrophic Bacteria as Revealed from Genome Analyses.</title>
        <authorList>
            <person name="Imhoff J.F."/>
            <person name="Rahn T."/>
            <person name="Kunzel S."/>
            <person name="Keller A."/>
            <person name="Neulinger S.C."/>
        </authorList>
    </citation>
    <scope>NUCLEOTIDE SEQUENCE [LARGE SCALE GENOMIC DNA]</scope>
    <source>
        <strain evidence="12 13">DSM 9895</strain>
    </source>
</reference>
<protein>
    <recommendedName>
        <fullName evidence="9 11">7-cyano-7-deazaguanine synthase</fullName>
        <ecNumber evidence="9 11">6.3.4.20</ecNumber>
    </recommendedName>
    <alternativeName>
        <fullName evidence="11">7-cyano-7-carbaguanine synthase</fullName>
    </alternativeName>
    <alternativeName>
        <fullName evidence="11">PreQ(0) synthase</fullName>
    </alternativeName>
    <alternativeName>
        <fullName evidence="11">Queuosine biosynthesis protein QueC</fullName>
    </alternativeName>
</protein>
<dbReference type="InterPro" id="IPR018317">
    <property type="entry name" value="QueC"/>
</dbReference>
<evidence type="ECO:0000256" key="9">
    <source>
        <dbReference type="ARBA" id="ARBA00039149"/>
    </source>
</evidence>
<dbReference type="CDD" id="cd01995">
    <property type="entry name" value="QueC-like"/>
    <property type="match status" value="1"/>
</dbReference>